<protein>
    <submittedName>
        <fullName evidence="2">Putative RNA-binding Zn ribbon-like protein</fullName>
    </submittedName>
</protein>
<dbReference type="InterPro" id="IPR021005">
    <property type="entry name" value="Znf_CGNR"/>
</dbReference>
<dbReference type="Proteomes" id="UP000530928">
    <property type="component" value="Unassembled WGS sequence"/>
</dbReference>
<dbReference type="Gene3D" id="1.10.3300.10">
    <property type="entry name" value="Jann2411-like domain"/>
    <property type="match status" value="1"/>
</dbReference>
<gene>
    <name evidence="2" type="ORF">HNR30_004578</name>
</gene>
<evidence type="ECO:0000259" key="1">
    <source>
        <dbReference type="Pfam" id="PF11706"/>
    </source>
</evidence>
<organism evidence="2 3">
    <name type="scientific">Nonomuraea soli</name>
    <dbReference type="NCBI Taxonomy" id="1032476"/>
    <lineage>
        <taxon>Bacteria</taxon>
        <taxon>Bacillati</taxon>
        <taxon>Actinomycetota</taxon>
        <taxon>Actinomycetes</taxon>
        <taxon>Streptosporangiales</taxon>
        <taxon>Streptosporangiaceae</taxon>
        <taxon>Nonomuraea</taxon>
    </lineage>
</organism>
<dbReference type="SUPFAM" id="SSF160904">
    <property type="entry name" value="Jann2411-like"/>
    <property type="match status" value="1"/>
</dbReference>
<reference evidence="2 3" key="1">
    <citation type="submission" date="2020-07" db="EMBL/GenBank/DDBJ databases">
        <title>Genomic Encyclopedia of Type Strains, Phase IV (KMG-IV): sequencing the most valuable type-strain genomes for metagenomic binning, comparative biology and taxonomic classification.</title>
        <authorList>
            <person name="Goeker M."/>
        </authorList>
    </citation>
    <scope>NUCLEOTIDE SEQUENCE [LARGE SCALE GENOMIC DNA]</scope>
    <source>
        <strain evidence="2 3">DSM 45533</strain>
    </source>
</reference>
<dbReference type="Pfam" id="PF07336">
    <property type="entry name" value="ABATE"/>
    <property type="match status" value="1"/>
</dbReference>
<evidence type="ECO:0000313" key="2">
    <source>
        <dbReference type="EMBL" id="MBA2893224.1"/>
    </source>
</evidence>
<dbReference type="RefSeq" id="WP_246378906.1">
    <property type="nucleotide sequence ID" value="NZ_BAABAM010000003.1"/>
</dbReference>
<feature type="domain" description="Zinc finger CGNR" evidence="1">
    <location>
        <begin position="157"/>
        <end position="199"/>
    </location>
</feature>
<dbReference type="Pfam" id="PF11706">
    <property type="entry name" value="zf-CGNR"/>
    <property type="match status" value="1"/>
</dbReference>
<evidence type="ECO:0000313" key="3">
    <source>
        <dbReference type="Proteomes" id="UP000530928"/>
    </source>
</evidence>
<proteinExistence type="predicted"/>
<dbReference type="AlphaFoldDB" id="A0A7W0CL75"/>
<sequence>MEMVLTGRDGQSFRFDAGALCLEFLLSGVLEPWERLHEAADLADWIPRSRLGVEGPVEVGGHEIDGAKRLRAAIWRLAVAVTGDKEITPPLSGEAYRTGERSADLETLNEFAAAPPPVPVIDGELRRSWAAPVTGTQFLSAVARDAVELFGGDRLERLRMCGGDRCVLIFLDTSRPGARRWCSMDRCGNRHKMRTRRTRA</sequence>
<comment type="caution">
    <text evidence="2">The sequence shown here is derived from an EMBL/GenBank/DDBJ whole genome shotgun (WGS) entry which is preliminary data.</text>
</comment>
<accession>A0A7W0CL75</accession>
<dbReference type="InterPro" id="IPR023286">
    <property type="entry name" value="ABATE_dom_sf"/>
</dbReference>
<dbReference type="PANTHER" id="PTHR35525">
    <property type="entry name" value="BLL6575 PROTEIN"/>
    <property type="match status" value="1"/>
</dbReference>
<dbReference type="PANTHER" id="PTHR35525:SF3">
    <property type="entry name" value="BLL6575 PROTEIN"/>
    <property type="match status" value="1"/>
</dbReference>
<name>A0A7W0CL75_9ACTN</name>
<dbReference type="EMBL" id="JACDUR010000004">
    <property type="protein sequence ID" value="MBA2893224.1"/>
    <property type="molecule type" value="Genomic_DNA"/>
</dbReference>
<dbReference type="InterPro" id="IPR010852">
    <property type="entry name" value="ABATE"/>
</dbReference>
<keyword evidence="3" id="KW-1185">Reference proteome</keyword>